<gene>
    <name evidence="1" type="ORF">PBRASI_LOCUS11696</name>
</gene>
<dbReference type="EMBL" id="CAJVPI010006491">
    <property type="protein sequence ID" value="CAG8678943.1"/>
    <property type="molecule type" value="Genomic_DNA"/>
</dbReference>
<organism evidence="1 2">
    <name type="scientific">Paraglomus brasilianum</name>
    <dbReference type="NCBI Taxonomy" id="144538"/>
    <lineage>
        <taxon>Eukaryota</taxon>
        <taxon>Fungi</taxon>
        <taxon>Fungi incertae sedis</taxon>
        <taxon>Mucoromycota</taxon>
        <taxon>Glomeromycotina</taxon>
        <taxon>Glomeromycetes</taxon>
        <taxon>Paraglomerales</taxon>
        <taxon>Paraglomeraceae</taxon>
        <taxon>Paraglomus</taxon>
    </lineage>
</organism>
<comment type="caution">
    <text evidence="1">The sequence shown here is derived from an EMBL/GenBank/DDBJ whole genome shotgun (WGS) entry which is preliminary data.</text>
</comment>
<name>A0A9N9HIU5_9GLOM</name>
<dbReference type="Proteomes" id="UP000789739">
    <property type="component" value="Unassembled WGS sequence"/>
</dbReference>
<evidence type="ECO:0000313" key="2">
    <source>
        <dbReference type="Proteomes" id="UP000789739"/>
    </source>
</evidence>
<sequence length="39" mass="4093">NEVLSSNLSCSSLEIRAVNAEISSALDVKLNSVLSTKEA</sequence>
<keyword evidence="2" id="KW-1185">Reference proteome</keyword>
<proteinExistence type="predicted"/>
<reference evidence="1" key="1">
    <citation type="submission" date="2021-06" db="EMBL/GenBank/DDBJ databases">
        <authorList>
            <person name="Kallberg Y."/>
            <person name="Tangrot J."/>
            <person name="Rosling A."/>
        </authorList>
    </citation>
    <scope>NUCLEOTIDE SEQUENCE</scope>
    <source>
        <strain evidence="1">BR232B</strain>
    </source>
</reference>
<evidence type="ECO:0000313" key="1">
    <source>
        <dbReference type="EMBL" id="CAG8678943.1"/>
    </source>
</evidence>
<accession>A0A9N9HIU5</accession>
<feature type="non-terminal residue" evidence="1">
    <location>
        <position position="1"/>
    </location>
</feature>
<protein>
    <submittedName>
        <fullName evidence="1">11334_t:CDS:1</fullName>
    </submittedName>
</protein>
<dbReference type="AlphaFoldDB" id="A0A9N9HIU5"/>